<keyword evidence="3" id="KW-1185">Reference proteome</keyword>
<accession>A0A5A7NA40</accession>
<keyword evidence="1" id="KW-0472">Membrane</keyword>
<evidence type="ECO:0000313" key="3">
    <source>
        <dbReference type="Proteomes" id="UP000324996"/>
    </source>
</evidence>
<evidence type="ECO:0000256" key="1">
    <source>
        <dbReference type="SAM" id="Phobius"/>
    </source>
</evidence>
<feature type="transmembrane region" description="Helical" evidence="1">
    <location>
        <begin position="6"/>
        <end position="27"/>
    </location>
</feature>
<proteinExistence type="predicted"/>
<dbReference type="Proteomes" id="UP000324996">
    <property type="component" value="Unassembled WGS sequence"/>
</dbReference>
<reference evidence="2 3" key="1">
    <citation type="submission" date="2019-09" db="EMBL/GenBank/DDBJ databases">
        <title>NBRP : Genome information of microbial organism related human and environment.</title>
        <authorList>
            <person name="Hattori M."/>
            <person name="Oshima K."/>
            <person name="Inaba H."/>
            <person name="Suda W."/>
            <person name="Sakamoto M."/>
            <person name="Iino T."/>
            <person name="Kitahara M."/>
            <person name="Oshida Y."/>
            <person name="Iida T."/>
            <person name="Kudo T."/>
            <person name="Itoh T."/>
            <person name="Ohkuma M."/>
        </authorList>
    </citation>
    <scope>NUCLEOTIDE SEQUENCE [LARGE SCALE GENOMIC DNA]</scope>
    <source>
        <strain evidence="2 3">Q-1</strain>
    </source>
</reference>
<gene>
    <name evidence="2" type="ORF">JCM17846_29250</name>
</gene>
<keyword evidence="1" id="KW-1133">Transmembrane helix</keyword>
<keyword evidence="1" id="KW-0812">Transmembrane</keyword>
<organism evidence="2 3">
    <name type="scientific">Iodidimonas nitroreducens</name>
    <dbReference type="NCBI Taxonomy" id="1236968"/>
    <lineage>
        <taxon>Bacteria</taxon>
        <taxon>Pseudomonadati</taxon>
        <taxon>Pseudomonadota</taxon>
        <taxon>Alphaproteobacteria</taxon>
        <taxon>Iodidimonadales</taxon>
        <taxon>Iodidimonadaceae</taxon>
        <taxon>Iodidimonas</taxon>
    </lineage>
</organism>
<dbReference type="EMBL" id="BKCN01000020">
    <property type="protein sequence ID" value="GER05243.1"/>
    <property type="molecule type" value="Genomic_DNA"/>
</dbReference>
<comment type="caution">
    <text evidence="2">The sequence shown here is derived from an EMBL/GenBank/DDBJ whole genome shotgun (WGS) entry which is preliminary data.</text>
</comment>
<name>A0A5A7NA40_9PROT</name>
<dbReference type="AlphaFoldDB" id="A0A5A7NA40"/>
<evidence type="ECO:0000313" key="2">
    <source>
        <dbReference type="EMBL" id="GER05243.1"/>
    </source>
</evidence>
<protein>
    <submittedName>
        <fullName evidence="2">Uncharacterized protein</fullName>
    </submittedName>
</protein>
<sequence>MPAAGIFGIVIGLGKNCIIMIAGIGWIDGDEGDGAQILARIAIPFKADRPGRFGFGKGGIAESGGQPY</sequence>